<keyword evidence="4 6" id="KW-1133">Transmembrane helix</keyword>
<feature type="transmembrane region" description="Helical" evidence="6">
    <location>
        <begin position="225"/>
        <end position="244"/>
    </location>
</feature>
<evidence type="ECO:0000313" key="9">
    <source>
        <dbReference type="Proteomes" id="UP000746160"/>
    </source>
</evidence>
<keyword evidence="5 6" id="KW-0472">Membrane</keyword>
<dbReference type="GO" id="GO:0005886">
    <property type="term" value="C:plasma membrane"/>
    <property type="evidence" value="ECO:0007669"/>
    <property type="project" value="UniProtKB-SubCell"/>
</dbReference>
<accession>A0A9Q3LB99</accession>
<feature type="transmembrane region" description="Helical" evidence="6">
    <location>
        <begin position="199"/>
        <end position="219"/>
    </location>
</feature>
<keyword evidence="3 6" id="KW-0812">Transmembrane</keyword>
<evidence type="ECO:0000256" key="5">
    <source>
        <dbReference type="ARBA" id="ARBA00023136"/>
    </source>
</evidence>
<dbReference type="PANTHER" id="PTHR43386:SF1">
    <property type="entry name" value="D,D-DIPEPTIDE TRANSPORT SYSTEM PERMEASE PROTEIN DDPC-RELATED"/>
    <property type="match status" value="1"/>
</dbReference>
<proteinExistence type="inferred from homology"/>
<dbReference type="PROSITE" id="PS50928">
    <property type="entry name" value="ABC_TM1"/>
    <property type="match status" value="1"/>
</dbReference>
<name>A0A9Q3LB99_9BACT</name>
<feature type="transmembrane region" description="Helical" evidence="6">
    <location>
        <begin position="34"/>
        <end position="56"/>
    </location>
</feature>
<feature type="transmembrane region" description="Helical" evidence="6">
    <location>
        <begin position="328"/>
        <end position="354"/>
    </location>
</feature>
<dbReference type="Proteomes" id="UP000746160">
    <property type="component" value="Unassembled WGS sequence"/>
</dbReference>
<comment type="subcellular location">
    <subcellularLocation>
        <location evidence="1 6">Cell membrane</location>
        <topology evidence="1 6">Multi-pass membrane protein</topology>
    </subcellularLocation>
</comment>
<evidence type="ECO:0000256" key="4">
    <source>
        <dbReference type="ARBA" id="ARBA00022989"/>
    </source>
</evidence>
<dbReference type="Pfam" id="PF00528">
    <property type="entry name" value="BPD_transp_1"/>
    <property type="match status" value="1"/>
</dbReference>
<dbReference type="InterPro" id="IPR050366">
    <property type="entry name" value="BP-dependent_transpt_permease"/>
</dbReference>
<dbReference type="EMBL" id="JABZFG010000009">
    <property type="protein sequence ID" value="MBW0602839.1"/>
    <property type="molecule type" value="Genomic_DNA"/>
</dbReference>
<dbReference type="InterPro" id="IPR000515">
    <property type="entry name" value="MetI-like"/>
</dbReference>
<dbReference type="PANTHER" id="PTHR43386">
    <property type="entry name" value="OLIGOPEPTIDE TRANSPORT SYSTEM PERMEASE PROTEIN APPC"/>
    <property type="match status" value="1"/>
</dbReference>
<feature type="transmembrane region" description="Helical" evidence="6">
    <location>
        <begin position="156"/>
        <end position="178"/>
    </location>
</feature>
<evidence type="ECO:0000256" key="3">
    <source>
        <dbReference type="ARBA" id="ARBA00022692"/>
    </source>
</evidence>
<dbReference type="GO" id="GO:0055085">
    <property type="term" value="P:transmembrane transport"/>
    <property type="evidence" value="ECO:0007669"/>
    <property type="project" value="InterPro"/>
</dbReference>
<reference evidence="8" key="1">
    <citation type="journal article" date="2021" name="Genes Genomics">
        <title>Comparative genomic analysis of Mycoplasma anatis strains.</title>
        <authorList>
            <person name="Zhou Q."/>
            <person name="Mai K."/>
            <person name="Yang D."/>
            <person name="Liu J."/>
            <person name="Yan Z."/>
            <person name="Luo C."/>
            <person name="Tan Y."/>
            <person name="Cao S."/>
            <person name="Zhou Q."/>
            <person name="Chen L."/>
            <person name="Chen F."/>
        </authorList>
    </citation>
    <scope>NUCLEOTIDE SEQUENCE</scope>
    <source>
        <strain evidence="8">DP07</strain>
    </source>
</reference>
<evidence type="ECO:0000259" key="7">
    <source>
        <dbReference type="PROSITE" id="PS50928"/>
    </source>
</evidence>
<comment type="similarity">
    <text evidence="6">Belongs to the binding-protein-dependent transport system permease family.</text>
</comment>
<protein>
    <submittedName>
        <fullName evidence="8">ABC transporter permease subunit</fullName>
    </submittedName>
</protein>
<evidence type="ECO:0000256" key="2">
    <source>
        <dbReference type="ARBA" id="ARBA00022448"/>
    </source>
</evidence>
<comment type="caution">
    <text evidence="8">The sequence shown here is derived from an EMBL/GenBank/DDBJ whole genome shotgun (WGS) entry which is preliminary data.</text>
</comment>
<feature type="transmembrane region" description="Helical" evidence="6">
    <location>
        <begin position="278"/>
        <end position="303"/>
    </location>
</feature>
<organism evidence="8 9">
    <name type="scientific">Mycoplasmopsis anatis</name>
    <dbReference type="NCBI Taxonomy" id="171279"/>
    <lineage>
        <taxon>Bacteria</taxon>
        <taxon>Bacillati</taxon>
        <taxon>Mycoplasmatota</taxon>
        <taxon>Mycoplasmoidales</taxon>
        <taxon>Metamycoplasmataceae</taxon>
        <taxon>Mycoplasmopsis</taxon>
    </lineage>
</organism>
<keyword evidence="2 6" id="KW-0813">Transport</keyword>
<sequence length="361" mass="41815">MNNLFKLSLNKVESNSFTNQNDNKFFVRFFSKKINLVFTVLLFLFIIWILLSLFLYPYKYDEVVLNSHLSYNLPNIFNPYITKSFNYDNEYDLIIKLASENKIEIIKTVYSENIVSLTYNPYKLINALSLEKNNIEILHFIPWFGTNNEGYDNYSIFINSFGITILISIISCFIAILVGNSLGTFLAYRFNFNLSIDKLLISTISLIPSTLISILLFNIFGYKHWLAIIILSIIMIPVFFFSAYPDTKELKNSLLIDAYKVNGYSQIKIIFNVIFPRVLARSLSLVIDQFTVVILILSSISFYNVEGIKESLNIGNLFKYILDNFSDFYLTSLVIFGICFYIVTLKILTVNLYICSKVVIR</sequence>
<evidence type="ECO:0000256" key="1">
    <source>
        <dbReference type="ARBA" id="ARBA00004651"/>
    </source>
</evidence>
<evidence type="ECO:0000313" key="8">
    <source>
        <dbReference type="EMBL" id="MBW0602839.1"/>
    </source>
</evidence>
<evidence type="ECO:0000256" key="6">
    <source>
        <dbReference type="RuleBase" id="RU363032"/>
    </source>
</evidence>
<dbReference type="AlphaFoldDB" id="A0A9Q3LB99"/>
<gene>
    <name evidence="8" type="ORF">MADP07_00573</name>
</gene>
<dbReference type="RefSeq" id="WP_218674822.1">
    <property type="nucleotide sequence ID" value="NZ_JABZEV010000006.1"/>
</dbReference>
<feature type="domain" description="ABC transmembrane type-1" evidence="7">
    <location>
        <begin position="161"/>
        <end position="351"/>
    </location>
</feature>